<comment type="caution">
    <text evidence="2">The sequence shown here is derived from an EMBL/GenBank/DDBJ whole genome shotgun (WGS) entry which is preliminary data.</text>
</comment>
<protein>
    <submittedName>
        <fullName evidence="2">Uncharacterized protein</fullName>
    </submittedName>
</protein>
<proteinExistence type="predicted"/>
<dbReference type="EMBL" id="JACGWO010000007">
    <property type="protein sequence ID" value="KAK4423176.1"/>
    <property type="molecule type" value="Genomic_DNA"/>
</dbReference>
<evidence type="ECO:0000256" key="1">
    <source>
        <dbReference type="SAM" id="SignalP"/>
    </source>
</evidence>
<accession>A0AAE1Y3L1</accession>
<feature type="chain" id="PRO_5042012806" evidence="1">
    <location>
        <begin position="22"/>
        <end position="133"/>
    </location>
</feature>
<reference evidence="2" key="1">
    <citation type="submission" date="2020-06" db="EMBL/GenBank/DDBJ databases">
        <authorList>
            <person name="Li T."/>
            <person name="Hu X."/>
            <person name="Zhang T."/>
            <person name="Song X."/>
            <person name="Zhang H."/>
            <person name="Dai N."/>
            <person name="Sheng W."/>
            <person name="Hou X."/>
            <person name="Wei L."/>
        </authorList>
    </citation>
    <scope>NUCLEOTIDE SEQUENCE</scope>
    <source>
        <strain evidence="2">3651</strain>
        <tissue evidence="2">Leaf</tissue>
    </source>
</reference>
<sequence>MTCVFSRILTILVPIPRTVHGCGWLPPALFREDVPEVSVSQSEPVRQGPSPVPERLIPQNQQLHAPIGRDNAVTFRRLVDENSDTEERGCVGHLGLSSPFNSGHISLSSASQSSILQSVSGPLQHLGLERAGP</sequence>
<name>A0AAE1Y3L1_9LAMI</name>
<gene>
    <name evidence="2" type="ORF">Salat_1900400</name>
</gene>
<dbReference type="AlphaFoldDB" id="A0AAE1Y3L1"/>
<organism evidence="2 3">
    <name type="scientific">Sesamum alatum</name>
    <dbReference type="NCBI Taxonomy" id="300844"/>
    <lineage>
        <taxon>Eukaryota</taxon>
        <taxon>Viridiplantae</taxon>
        <taxon>Streptophyta</taxon>
        <taxon>Embryophyta</taxon>
        <taxon>Tracheophyta</taxon>
        <taxon>Spermatophyta</taxon>
        <taxon>Magnoliopsida</taxon>
        <taxon>eudicotyledons</taxon>
        <taxon>Gunneridae</taxon>
        <taxon>Pentapetalae</taxon>
        <taxon>asterids</taxon>
        <taxon>lamiids</taxon>
        <taxon>Lamiales</taxon>
        <taxon>Pedaliaceae</taxon>
        <taxon>Sesamum</taxon>
    </lineage>
</organism>
<evidence type="ECO:0000313" key="2">
    <source>
        <dbReference type="EMBL" id="KAK4423176.1"/>
    </source>
</evidence>
<feature type="signal peptide" evidence="1">
    <location>
        <begin position="1"/>
        <end position="21"/>
    </location>
</feature>
<evidence type="ECO:0000313" key="3">
    <source>
        <dbReference type="Proteomes" id="UP001293254"/>
    </source>
</evidence>
<dbReference type="Proteomes" id="UP001293254">
    <property type="component" value="Unassembled WGS sequence"/>
</dbReference>
<keyword evidence="1" id="KW-0732">Signal</keyword>
<reference evidence="2" key="2">
    <citation type="journal article" date="2024" name="Plant">
        <title>Genomic evolution and insights into agronomic trait innovations of Sesamum species.</title>
        <authorList>
            <person name="Miao H."/>
            <person name="Wang L."/>
            <person name="Qu L."/>
            <person name="Liu H."/>
            <person name="Sun Y."/>
            <person name="Le M."/>
            <person name="Wang Q."/>
            <person name="Wei S."/>
            <person name="Zheng Y."/>
            <person name="Lin W."/>
            <person name="Duan Y."/>
            <person name="Cao H."/>
            <person name="Xiong S."/>
            <person name="Wang X."/>
            <person name="Wei L."/>
            <person name="Li C."/>
            <person name="Ma Q."/>
            <person name="Ju M."/>
            <person name="Zhao R."/>
            <person name="Li G."/>
            <person name="Mu C."/>
            <person name="Tian Q."/>
            <person name="Mei H."/>
            <person name="Zhang T."/>
            <person name="Gao T."/>
            <person name="Zhang H."/>
        </authorList>
    </citation>
    <scope>NUCLEOTIDE SEQUENCE</scope>
    <source>
        <strain evidence="2">3651</strain>
    </source>
</reference>
<keyword evidence="3" id="KW-1185">Reference proteome</keyword>